<dbReference type="AlphaFoldDB" id="L0A6A7"/>
<dbReference type="KEGG" id="dpd:Deipe_3104"/>
<accession>L0A6A7</accession>
<evidence type="ECO:0000256" key="1">
    <source>
        <dbReference type="SAM" id="Phobius"/>
    </source>
</evidence>
<dbReference type="Proteomes" id="UP000010467">
    <property type="component" value="Chromosome"/>
</dbReference>
<dbReference type="EMBL" id="CP003382">
    <property type="protein sequence ID" value="AFZ68550.1"/>
    <property type="molecule type" value="Genomic_DNA"/>
</dbReference>
<evidence type="ECO:0000313" key="2">
    <source>
        <dbReference type="EMBL" id="AFZ68550.1"/>
    </source>
</evidence>
<organism evidence="2 3">
    <name type="scientific">Deinococcus peraridilitoris (strain DSM 19664 / LMG 22246 / CIP 109416 / KR-200)</name>
    <dbReference type="NCBI Taxonomy" id="937777"/>
    <lineage>
        <taxon>Bacteria</taxon>
        <taxon>Thermotogati</taxon>
        <taxon>Deinococcota</taxon>
        <taxon>Deinococci</taxon>
        <taxon>Deinococcales</taxon>
        <taxon>Deinococcaceae</taxon>
        <taxon>Deinococcus</taxon>
    </lineage>
</organism>
<dbReference type="STRING" id="937777.Deipe_3104"/>
<reference evidence="3" key="1">
    <citation type="submission" date="2012-03" db="EMBL/GenBank/DDBJ databases">
        <title>Complete sequence of chromosome of Deinococcus peraridilitoris DSM 19664.</title>
        <authorList>
            <person name="Lucas S."/>
            <person name="Copeland A."/>
            <person name="Lapidus A."/>
            <person name="Glavina del Rio T."/>
            <person name="Dalin E."/>
            <person name="Tice H."/>
            <person name="Bruce D."/>
            <person name="Goodwin L."/>
            <person name="Pitluck S."/>
            <person name="Peters L."/>
            <person name="Mikhailova N."/>
            <person name="Lu M."/>
            <person name="Kyrpides N."/>
            <person name="Mavromatis K."/>
            <person name="Ivanova N."/>
            <person name="Brettin T."/>
            <person name="Detter J.C."/>
            <person name="Han C."/>
            <person name="Larimer F."/>
            <person name="Land M."/>
            <person name="Hauser L."/>
            <person name="Markowitz V."/>
            <person name="Cheng J.-F."/>
            <person name="Hugenholtz P."/>
            <person name="Woyke T."/>
            <person name="Wu D."/>
            <person name="Pukall R."/>
            <person name="Steenblock K."/>
            <person name="Brambilla E."/>
            <person name="Klenk H.-P."/>
            <person name="Eisen J.A."/>
        </authorList>
    </citation>
    <scope>NUCLEOTIDE SEQUENCE [LARGE SCALE GENOMIC DNA]</scope>
    <source>
        <strain evidence="3">DSM 19664 / LMG 22246 / CIP 109416 / KR-200</strain>
    </source>
</reference>
<evidence type="ECO:0000313" key="3">
    <source>
        <dbReference type="Proteomes" id="UP000010467"/>
    </source>
</evidence>
<keyword evidence="1" id="KW-0812">Transmembrane</keyword>
<keyword evidence="1" id="KW-1133">Transmembrane helix</keyword>
<gene>
    <name evidence="2" type="ordered locus">Deipe_3104</name>
</gene>
<name>L0A6A7_DEIPD</name>
<protein>
    <submittedName>
        <fullName evidence="2">Uncharacterized protein</fullName>
    </submittedName>
</protein>
<keyword evidence="1" id="KW-0472">Membrane</keyword>
<sequence>MREFWDYWWRFLKFTVGALAVPVLLYLLLLWLGILR</sequence>
<keyword evidence="3" id="KW-1185">Reference proteome</keyword>
<proteinExistence type="predicted"/>
<dbReference type="HOGENOM" id="CLU_220439_0_0_0"/>
<feature type="transmembrane region" description="Helical" evidence="1">
    <location>
        <begin position="12"/>
        <end position="34"/>
    </location>
</feature>